<dbReference type="AlphaFoldDB" id="A0AA88H5L1"/>
<dbReference type="GO" id="GO:0006974">
    <property type="term" value="P:DNA damage response"/>
    <property type="evidence" value="ECO:0007669"/>
    <property type="project" value="InterPro"/>
</dbReference>
<protein>
    <recommendedName>
        <fullName evidence="1">Alpha-ketoglutarate-dependent dioxygenase AlkB-like domain-containing protein</fullName>
    </recommendedName>
</protein>
<proteinExistence type="predicted"/>
<dbReference type="PANTHER" id="PTHR21052">
    <property type="entry name" value="SPERMATOGENESIS ASSOCIATED 11-RELATED"/>
    <property type="match status" value="1"/>
</dbReference>
<reference evidence="2 3" key="1">
    <citation type="journal article" date="2018" name="BMC Genomics">
        <title>The genome of Naegleria lovaniensis, the basis for a comparative approach to unravel pathogenicity factors of the human pathogenic amoeba N. fowleri.</title>
        <authorList>
            <person name="Liechti N."/>
            <person name="Schurch N."/>
            <person name="Bruggmann R."/>
            <person name="Wittwer M."/>
        </authorList>
    </citation>
    <scope>NUCLEOTIDE SEQUENCE [LARGE SCALE GENOMIC DNA]</scope>
    <source>
        <strain evidence="2 3">ATCC 30569</strain>
    </source>
</reference>
<dbReference type="RefSeq" id="XP_044555100.1">
    <property type="nucleotide sequence ID" value="XM_044700008.1"/>
</dbReference>
<dbReference type="Pfam" id="PF13532">
    <property type="entry name" value="2OG-FeII_Oxy_2"/>
    <property type="match status" value="1"/>
</dbReference>
<organism evidence="2 3">
    <name type="scientific">Naegleria lovaniensis</name>
    <name type="common">Amoeba</name>
    <dbReference type="NCBI Taxonomy" id="51637"/>
    <lineage>
        <taxon>Eukaryota</taxon>
        <taxon>Discoba</taxon>
        <taxon>Heterolobosea</taxon>
        <taxon>Tetramitia</taxon>
        <taxon>Eutetramitia</taxon>
        <taxon>Vahlkampfiidae</taxon>
        <taxon>Naegleria</taxon>
    </lineage>
</organism>
<dbReference type="Gene3D" id="2.60.120.590">
    <property type="entry name" value="Alpha-ketoglutarate-dependent dioxygenase AlkB-like"/>
    <property type="match status" value="1"/>
</dbReference>
<dbReference type="GeneID" id="68102237"/>
<dbReference type="InterPro" id="IPR027450">
    <property type="entry name" value="AlkB-like"/>
</dbReference>
<dbReference type="Proteomes" id="UP000816034">
    <property type="component" value="Unassembled WGS sequence"/>
</dbReference>
<dbReference type="InterPro" id="IPR037151">
    <property type="entry name" value="AlkB-like_sf"/>
</dbReference>
<dbReference type="SUPFAM" id="SSF51197">
    <property type="entry name" value="Clavaminate synthase-like"/>
    <property type="match status" value="1"/>
</dbReference>
<dbReference type="GO" id="GO:0005759">
    <property type="term" value="C:mitochondrial matrix"/>
    <property type="evidence" value="ECO:0007669"/>
    <property type="project" value="TreeGrafter"/>
</dbReference>
<dbReference type="PANTHER" id="PTHR21052:SF0">
    <property type="entry name" value="ALPHA-KETOGLUTARATE-DEPENDENT DIOXYGENASE ALKB HOMOLOG 7, MITOCHONDRIAL"/>
    <property type="match status" value="1"/>
</dbReference>
<dbReference type="GO" id="GO:0006631">
    <property type="term" value="P:fatty acid metabolic process"/>
    <property type="evidence" value="ECO:0007669"/>
    <property type="project" value="TreeGrafter"/>
</dbReference>
<comment type="caution">
    <text evidence="2">The sequence shown here is derived from an EMBL/GenBank/DDBJ whole genome shotgun (WGS) entry which is preliminary data.</text>
</comment>
<sequence length="313" mass="36080">MNHQTSHSSSRFRDVPYQQLSGLFYIRNFISNEQGQELVSNMDGSSCRLHEKQDDHAEEDDEFMNFNDDTKLESSSLWQTEIMSRRTQQFGYHFDYFSGGLKKMNSDSEVVTNALGIPFYLQSLVERVQQEHEKLNMVQRTTSNIVHQQQYEKTLELPISQIILNEYCGPYQYIKKHVDSLHFGPVVSIVSLLQPCVMILYEASQDGLPNQDYSSNEDVNEKNETTRTSLLDVSIPIKELKTTGNRSSIVLEPNSLLILSGLARYRWKHEVISLKDYEKHGFSAKEVLGADANEELYRRISITMRSVLSTSEE</sequence>
<accession>A0AA88H5L1</accession>
<name>A0AA88H5L1_NAELO</name>
<evidence type="ECO:0000313" key="3">
    <source>
        <dbReference type="Proteomes" id="UP000816034"/>
    </source>
</evidence>
<evidence type="ECO:0000313" key="2">
    <source>
        <dbReference type="EMBL" id="KAG2393206.1"/>
    </source>
</evidence>
<feature type="domain" description="Alpha-ketoglutarate-dependent dioxygenase AlkB-like" evidence="1">
    <location>
        <begin position="80"/>
        <end position="305"/>
    </location>
</feature>
<gene>
    <name evidence="2" type="ORF">C9374_009783</name>
</gene>
<keyword evidence="3" id="KW-1185">Reference proteome</keyword>
<dbReference type="InterPro" id="IPR032870">
    <property type="entry name" value="ALKBH7-like"/>
</dbReference>
<evidence type="ECO:0000259" key="1">
    <source>
        <dbReference type="Pfam" id="PF13532"/>
    </source>
</evidence>
<dbReference type="EMBL" id="PYSW02000003">
    <property type="protein sequence ID" value="KAG2393206.1"/>
    <property type="molecule type" value="Genomic_DNA"/>
</dbReference>